<keyword evidence="2" id="KW-1185">Reference proteome</keyword>
<name>A0ABP0TRF5_9BRYO</name>
<evidence type="ECO:0008006" key="3">
    <source>
        <dbReference type="Google" id="ProtNLM"/>
    </source>
</evidence>
<evidence type="ECO:0000313" key="2">
    <source>
        <dbReference type="Proteomes" id="UP001497512"/>
    </source>
</evidence>
<dbReference type="Proteomes" id="UP001497512">
    <property type="component" value="Chromosome 14"/>
</dbReference>
<reference evidence="1" key="1">
    <citation type="submission" date="2024-02" db="EMBL/GenBank/DDBJ databases">
        <authorList>
            <consortium name="ELIXIR-Norway"/>
            <consortium name="Elixir Norway"/>
        </authorList>
    </citation>
    <scope>NUCLEOTIDE SEQUENCE</scope>
</reference>
<dbReference type="EMBL" id="OZ019906">
    <property type="protein sequence ID" value="CAK9203211.1"/>
    <property type="molecule type" value="Genomic_DNA"/>
</dbReference>
<sequence>MCTFFKNLEKPPKVPSPIHQKESNRTYWLMLAESIESKVFNLSSDDEICKETSIGCKVICNNCSLRFLGYHLLHTMATSCKTVHYISMHEVAKLHPSHVRSTV</sequence>
<protein>
    <recommendedName>
        <fullName evidence="3">Recombination activating protein 1</fullName>
    </recommendedName>
</protein>
<evidence type="ECO:0000313" key="1">
    <source>
        <dbReference type="EMBL" id="CAK9203211.1"/>
    </source>
</evidence>
<organism evidence="1 2">
    <name type="scientific">Sphagnum troendelagicum</name>
    <dbReference type="NCBI Taxonomy" id="128251"/>
    <lineage>
        <taxon>Eukaryota</taxon>
        <taxon>Viridiplantae</taxon>
        <taxon>Streptophyta</taxon>
        <taxon>Embryophyta</taxon>
        <taxon>Bryophyta</taxon>
        <taxon>Sphagnophytina</taxon>
        <taxon>Sphagnopsida</taxon>
        <taxon>Sphagnales</taxon>
        <taxon>Sphagnaceae</taxon>
        <taxon>Sphagnum</taxon>
    </lineage>
</organism>
<gene>
    <name evidence="1" type="ORF">CSSPTR1EN2_LOCUS6773</name>
</gene>
<proteinExistence type="predicted"/>
<accession>A0ABP0TRF5</accession>